<gene>
    <name evidence="9" type="ORF">NVS47_13335</name>
</gene>
<feature type="domain" description="ABC3 transporter permease C-terminal" evidence="8">
    <location>
        <begin position="165"/>
        <end position="275"/>
    </location>
</feature>
<evidence type="ECO:0000259" key="8">
    <source>
        <dbReference type="Pfam" id="PF02687"/>
    </source>
</evidence>
<evidence type="ECO:0000256" key="7">
    <source>
        <dbReference type="SAM" id="Phobius"/>
    </source>
</evidence>
<dbReference type="PANTHER" id="PTHR30572:SF4">
    <property type="entry name" value="ABC TRANSPORTER PERMEASE YTRF"/>
    <property type="match status" value="1"/>
</dbReference>
<comment type="caution">
    <text evidence="9">The sequence shown here is derived from an EMBL/GenBank/DDBJ whole genome shotgun (WGS) entry which is preliminary data.</text>
</comment>
<evidence type="ECO:0000313" key="9">
    <source>
        <dbReference type="EMBL" id="MCR6546481.1"/>
    </source>
</evidence>
<feature type="transmembrane region" description="Helical" evidence="7">
    <location>
        <begin position="249"/>
        <end position="273"/>
    </location>
</feature>
<comment type="subcellular location">
    <subcellularLocation>
        <location evidence="1">Cell membrane</location>
        <topology evidence="1">Multi-pass membrane protein</topology>
    </subcellularLocation>
</comment>
<evidence type="ECO:0000256" key="1">
    <source>
        <dbReference type="ARBA" id="ARBA00004651"/>
    </source>
</evidence>
<proteinExistence type="inferred from homology"/>
<evidence type="ECO:0000256" key="3">
    <source>
        <dbReference type="ARBA" id="ARBA00022692"/>
    </source>
</evidence>
<keyword evidence="10" id="KW-1185">Reference proteome</keyword>
<organism evidence="9 10">
    <name type="scientific">Dehalobacterium formicoaceticum</name>
    <dbReference type="NCBI Taxonomy" id="51515"/>
    <lineage>
        <taxon>Bacteria</taxon>
        <taxon>Bacillati</taxon>
        <taxon>Bacillota</taxon>
        <taxon>Clostridia</taxon>
        <taxon>Eubacteriales</taxon>
        <taxon>Peptococcaceae</taxon>
        <taxon>Dehalobacterium</taxon>
    </lineage>
</organism>
<evidence type="ECO:0000313" key="10">
    <source>
        <dbReference type="Proteomes" id="UP001524944"/>
    </source>
</evidence>
<protein>
    <submittedName>
        <fullName evidence="9">ABC transporter permease</fullName>
    </submittedName>
</protein>
<dbReference type="RefSeq" id="WP_257913886.1">
    <property type="nucleotide sequence ID" value="NZ_JANPWE010000007.1"/>
</dbReference>
<dbReference type="Proteomes" id="UP001524944">
    <property type="component" value="Unassembled WGS sequence"/>
</dbReference>
<accession>A0ABT1Y7L7</accession>
<dbReference type="InterPro" id="IPR050250">
    <property type="entry name" value="Macrolide_Exporter_MacB"/>
</dbReference>
<keyword evidence="4 7" id="KW-1133">Transmembrane helix</keyword>
<comment type="similarity">
    <text evidence="6">Belongs to the ABC-4 integral membrane protein family.</text>
</comment>
<reference evidence="9 10" key="1">
    <citation type="submission" date="2022-08" db="EMBL/GenBank/DDBJ databases">
        <title>Proteogenomics of the novel Dehalobacterium formicoaceticum strain EZ94 highlights a key role of methyltransferases during anaerobic dichloromethane degradation.</title>
        <authorList>
            <person name="Wasmund K."/>
        </authorList>
    </citation>
    <scope>NUCLEOTIDE SEQUENCE [LARGE SCALE GENOMIC DNA]</scope>
    <source>
        <strain evidence="9 10">EZ94</strain>
    </source>
</reference>
<feature type="transmembrane region" description="Helical" evidence="7">
    <location>
        <begin position="159"/>
        <end position="188"/>
    </location>
</feature>
<keyword evidence="3 7" id="KW-0812">Transmembrane</keyword>
<evidence type="ECO:0000256" key="4">
    <source>
        <dbReference type="ARBA" id="ARBA00022989"/>
    </source>
</evidence>
<evidence type="ECO:0000256" key="2">
    <source>
        <dbReference type="ARBA" id="ARBA00022475"/>
    </source>
</evidence>
<feature type="transmembrane region" description="Helical" evidence="7">
    <location>
        <begin position="209"/>
        <end position="237"/>
    </location>
</feature>
<sequence length="291" mass="31877">MHTVGFHFDEFPLSRLRLVDGELDAGKLATGEYILEGVTVDDYGNSQSPDRFNHKAGEVLTLTTGGSVREMIVLGHVIANPNTNTDGSWVGSTFFLPGDVYKELTGNTFAMSYAFNVADGKETDTETFLKEYTDSVEPTMNYKSKFTALAGLEGIESTAVLIGGVLALIIGLIGVLNFINAILTSILTRHREFAMLQSVGMTRRQLVTMLCWEGVCYAALTAASSTLLSLGCSLLIVRPMCGQIWFMSYHFIVWPLALILPLLFVLGALVPYIMYHATNKQSIVERLRIAG</sequence>
<dbReference type="Pfam" id="PF02687">
    <property type="entry name" value="FtsX"/>
    <property type="match status" value="1"/>
</dbReference>
<name>A0ABT1Y7L7_9FIRM</name>
<keyword evidence="2" id="KW-1003">Cell membrane</keyword>
<dbReference type="PANTHER" id="PTHR30572">
    <property type="entry name" value="MEMBRANE COMPONENT OF TRANSPORTER-RELATED"/>
    <property type="match status" value="1"/>
</dbReference>
<evidence type="ECO:0000256" key="6">
    <source>
        <dbReference type="ARBA" id="ARBA00038076"/>
    </source>
</evidence>
<evidence type="ECO:0000256" key="5">
    <source>
        <dbReference type="ARBA" id="ARBA00023136"/>
    </source>
</evidence>
<dbReference type="EMBL" id="JANPWE010000007">
    <property type="protein sequence ID" value="MCR6546481.1"/>
    <property type="molecule type" value="Genomic_DNA"/>
</dbReference>
<dbReference type="InterPro" id="IPR003838">
    <property type="entry name" value="ABC3_permease_C"/>
</dbReference>
<keyword evidence="5 7" id="KW-0472">Membrane</keyword>